<protein>
    <submittedName>
        <fullName evidence="3">Outer membrane protein TolC</fullName>
    </submittedName>
</protein>
<evidence type="ECO:0000313" key="3">
    <source>
        <dbReference type="EMBL" id="SMP52126.1"/>
    </source>
</evidence>
<dbReference type="InterPro" id="IPR003423">
    <property type="entry name" value="OMP_efflux"/>
</dbReference>
<accession>A0ABY1PXV0</accession>
<dbReference type="RefSeq" id="WP_283441571.1">
    <property type="nucleotide sequence ID" value="NZ_FXUL01000003.1"/>
</dbReference>
<dbReference type="InterPro" id="IPR010131">
    <property type="entry name" value="MdtP/NodT-like"/>
</dbReference>
<keyword evidence="4" id="KW-1185">Reference proteome</keyword>
<comment type="caution">
    <text evidence="3">The sequence shown here is derived from an EMBL/GenBank/DDBJ whole genome shotgun (WGS) entry which is preliminary data.</text>
</comment>
<sequence>MMDTQQKAAQLKPLAIALSALILTGCATFSKDGGLDTVSSLTKERTGQTVQRDKTEDDAAATQARVNQLLAQPLTPDSAIQIALANNKGLQAAFAELGVAEANRVQAGRLSNPGFSFGRQRGGEDVEIERSIMFNFVGLLTMPIRSNIEGRRFEQAKLQAASQAVQLAANTRKAYFNAVAAQQSAQYAEQVATAAEASADLAQRLAKVGNWSKLDQAREHAFHADATTQFARTRHNATAAREQLTRLLGLWGTNAAFKLPERLPDLPKAPNEVANLESQAMTQRLDVQVAQRDVSATASNLGLTQATGFINVFEAGYTNKSETGSPRANGYEIELVLPIFDWGGARTARAEATYMQSVQRTADTAVRARSEVREAYSAYRTTYEVAKHYRDEVVPLRKRISDEVLLRYNGMLASVFELLTDARTQVSSVNAAIEAQRDFWIAETNLQAAVNGSGTGGGSTQMTGQASGEADAPAH</sequence>
<dbReference type="PANTHER" id="PTHR30203:SF24">
    <property type="entry name" value="BLR4935 PROTEIN"/>
    <property type="match status" value="1"/>
</dbReference>
<proteinExistence type="inferred from homology"/>
<name>A0ABY1PXV0_9BURK</name>
<evidence type="ECO:0000256" key="2">
    <source>
        <dbReference type="SAM" id="MobiDB-lite"/>
    </source>
</evidence>
<evidence type="ECO:0000313" key="4">
    <source>
        <dbReference type="Proteomes" id="UP001158049"/>
    </source>
</evidence>
<evidence type="ECO:0000256" key="1">
    <source>
        <dbReference type="ARBA" id="ARBA00007613"/>
    </source>
</evidence>
<dbReference type="PROSITE" id="PS51257">
    <property type="entry name" value="PROKAR_LIPOPROTEIN"/>
    <property type="match status" value="1"/>
</dbReference>
<gene>
    <name evidence="3" type="ORF">SAMN06295970_10392</name>
</gene>
<dbReference type="Proteomes" id="UP001158049">
    <property type="component" value="Unassembled WGS sequence"/>
</dbReference>
<organism evidence="3 4">
    <name type="scientific">Noviherbaspirillum suwonense</name>
    <dbReference type="NCBI Taxonomy" id="1224511"/>
    <lineage>
        <taxon>Bacteria</taxon>
        <taxon>Pseudomonadati</taxon>
        <taxon>Pseudomonadota</taxon>
        <taxon>Betaproteobacteria</taxon>
        <taxon>Burkholderiales</taxon>
        <taxon>Oxalobacteraceae</taxon>
        <taxon>Noviherbaspirillum</taxon>
    </lineage>
</organism>
<feature type="region of interest" description="Disordered" evidence="2">
    <location>
        <begin position="452"/>
        <end position="475"/>
    </location>
</feature>
<dbReference type="SUPFAM" id="SSF56954">
    <property type="entry name" value="Outer membrane efflux proteins (OEP)"/>
    <property type="match status" value="1"/>
</dbReference>
<dbReference type="Pfam" id="PF02321">
    <property type="entry name" value="OEP"/>
    <property type="match status" value="1"/>
</dbReference>
<comment type="similarity">
    <text evidence="1">Belongs to the outer membrane factor (OMF) (TC 1.B.17) family.</text>
</comment>
<reference evidence="3 4" key="1">
    <citation type="submission" date="2017-05" db="EMBL/GenBank/DDBJ databases">
        <authorList>
            <person name="Varghese N."/>
            <person name="Submissions S."/>
        </authorList>
    </citation>
    <scope>NUCLEOTIDE SEQUENCE [LARGE SCALE GENOMIC DNA]</scope>
    <source>
        <strain evidence="3 4">DSM 26001</strain>
    </source>
</reference>
<dbReference type="Gene3D" id="1.20.1600.10">
    <property type="entry name" value="Outer membrane efflux proteins (OEP)"/>
    <property type="match status" value="1"/>
</dbReference>
<dbReference type="PANTHER" id="PTHR30203">
    <property type="entry name" value="OUTER MEMBRANE CATION EFFLUX PROTEIN"/>
    <property type="match status" value="1"/>
</dbReference>
<dbReference type="EMBL" id="FXUL01000003">
    <property type="protein sequence ID" value="SMP52126.1"/>
    <property type="molecule type" value="Genomic_DNA"/>
</dbReference>